<proteinExistence type="predicted"/>
<accession>A0A3L6TAP0</accession>
<dbReference type="AlphaFoldDB" id="A0A3L6TAP0"/>
<evidence type="ECO:0000256" key="1">
    <source>
        <dbReference type="SAM" id="MobiDB-lite"/>
    </source>
</evidence>
<comment type="caution">
    <text evidence="2">The sequence shown here is derived from an EMBL/GenBank/DDBJ whole genome shotgun (WGS) entry which is preliminary data.</text>
</comment>
<keyword evidence="3" id="KW-1185">Reference proteome</keyword>
<evidence type="ECO:0000313" key="3">
    <source>
        <dbReference type="Proteomes" id="UP000275267"/>
    </source>
</evidence>
<protein>
    <submittedName>
        <fullName evidence="2">Uncharacterized protein</fullName>
    </submittedName>
</protein>
<feature type="region of interest" description="Disordered" evidence="1">
    <location>
        <begin position="22"/>
        <end position="41"/>
    </location>
</feature>
<evidence type="ECO:0000313" key="2">
    <source>
        <dbReference type="EMBL" id="RLN33896.1"/>
    </source>
</evidence>
<dbReference type="EMBL" id="PQIB02000002">
    <property type="protein sequence ID" value="RLN33896.1"/>
    <property type="molecule type" value="Genomic_DNA"/>
</dbReference>
<gene>
    <name evidence="2" type="ORF">C2845_PM03G03560</name>
</gene>
<organism evidence="2 3">
    <name type="scientific">Panicum miliaceum</name>
    <name type="common">Proso millet</name>
    <name type="synonym">Broomcorn millet</name>
    <dbReference type="NCBI Taxonomy" id="4540"/>
    <lineage>
        <taxon>Eukaryota</taxon>
        <taxon>Viridiplantae</taxon>
        <taxon>Streptophyta</taxon>
        <taxon>Embryophyta</taxon>
        <taxon>Tracheophyta</taxon>
        <taxon>Spermatophyta</taxon>
        <taxon>Magnoliopsida</taxon>
        <taxon>Liliopsida</taxon>
        <taxon>Poales</taxon>
        <taxon>Poaceae</taxon>
        <taxon>PACMAD clade</taxon>
        <taxon>Panicoideae</taxon>
        <taxon>Panicodae</taxon>
        <taxon>Paniceae</taxon>
        <taxon>Panicinae</taxon>
        <taxon>Panicum</taxon>
        <taxon>Panicum sect. Panicum</taxon>
    </lineage>
</organism>
<dbReference type="Proteomes" id="UP000275267">
    <property type="component" value="Unassembled WGS sequence"/>
</dbReference>
<reference evidence="3" key="1">
    <citation type="journal article" date="2019" name="Nat. Commun.">
        <title>The genome of broomcorn millet.</title>
        <authorList>
            <person name="Zou C."/>
            <person name="Miki D."/>
            <person name="Li D."/>
            <person name="Tang Q."/>
            <person name="Xiao L."/>
            <person name="Rajput S."/>
            <person name="Deng P."/>
            <person name="Jia W."/>
            <person name="Huang R."/>
            <person name="Zhang M."/>
            <person name="Sun Y."/>
            <person name="Hu J."/>
            <person name="Fu X."/>
            <person name="Schnable P.S."/>
            <person name="Li F."/>
            <person name="Zhang H."/>
            <person name="Feng B."/>
            <person name="Zhu X."/>
            <person name="Liu R."/>
            <person name="Schnable J.C."/>
            <person name="Zhu J.-K."/>
            <person name="Zhang H."/>
        </authorList>
    </citation>
    <scope>NUCLEOTIDE SEQUENCE [LARGE SCALE GENOMIC DNA]</scope>
</reference>
<name>A0A3L6TAP0_PANMI</name>
<sequence length="190" mass="21190">MVKVAAMMDGASVNVCRRRSSVGMKPPLSEDMDRMSGRRTRKRGHAARIGSVWDGMGRRGSGAQVPLILRRRVQIPVYLVWVMSATFGQSWRQWPKVSSRLQVFSREILAPMMVRDGDEWLLLGNLLASCGFCERKWRAVKGVSRGDLASQVGRNCGERPITLRPAAADHSDSNGIPSWSCCVGTVRREF</sequence>